<gene>
    <name evidence="2" type="ORF">SAMN06265795_102617</name>
</gene>
<dbReference type="Proteomes" id="UP000198284">
    <property type="component" value="Unassembled WGS sequence"/>
</dbReference>
<proteinExistence type="predicted"/>
<organism evidence="2 3">
    <name type="scientific">Noviherbaspirillum humi</name>
    <dbReference type="NCBI Taxonomy" id="1688639"/>
    <lineage>
        <taxon>Bacteria</taxon>
        <taxon>Pseudomonadati</taxon>
        <taxon>Pseudomonadota</taxon>
        <taxon>Betaproteobacteria</taxon>
        <taxon>Burkholderiales</taxon>
        <taxon>Oxalobacteraceae</taxon>
        <taxon>Noviherbaspirillum</taxon>
    </lineage>
</organism>
<feature type="chain" id="PRO_5012127665" description="Outer membrane protein" evidence="1">
    <location>
        <begin position="23"/>
        <end position="224"/>
    </location>
</feature>
<evidence type="ECO:0000313" key="2">
    <source>
        <dbReference type="EMBL" id="SNS41814.1"/>
    </source>
</evidence>
<accession>A0A239ED06</accession>
<feature type="signal peptide" evidence="1">
    <location>
        <begin position="1"/>
        <end position="22"/>
    </location>
</feature>
<dbReference type="AlphaFoldDB" id="A0A239ED06"/>
<dbReference type="Gene3D" id="2.40.160.170">
    <property type="match status" value="1"/>
</dbReference>
<reference evidence="2 3" key="1">
    <citation type="submission" date="2017-06" db="EMBL/GenBank/DDBJ databases">
        <authorList>
            <person name="Kim H.J."/>
            <person name="Triplett B.A."/>
        </authorList>
    </citation>
    <scope>NUCLEOTIDE SEQUENCE [LARGE SCALE GENOMIC DNA]</scope>
    <source>
        <strain evidence="2 3">U15</strain>
    </source>
</reference>
<keyword evidence="1" id="KW-0732">Signal</keyword>
<keyword evidence="3" id="KW-1185">Reference proteome</keyword>
<sequence>MKVMTSALALSLALLAAGSAQAVGLSAELGTTGLGAHLSVPLQENLNARFGVNALNYSFDGSTSNVNYDFKLKLQTFDALLDFHPMAGAFRISAGLVYNNNKIDAVGRPNASGSFTLNGTTYTAAQVGTLNGNVDFRKMSPYLGIGWGNAAAKDKGWGFTSDLGVLFQGSPTAHLSSNCNAATFGQASCDALASSVRAEEASLNDKLRNFRFYPVVRVGVSYRF</sequence>
<protein>
    <recommendedName>
        <fullName evidence="4">Outer membrane protein</fullName>
    </recommendedName>
</protein>
<evidence type="ECO:0000256" key="1">
    <source>
        <dbReference type="SAM" id="SignalP"/>
    </source>
</evidence>
<evidence type="ECO:0008006" key="4">
    <source>
        <dbReference type="Google" id="ProtNLM"/>
    </source>
</evidence>
<name>A0A239ED06_9BURK</name>
<evidence type="ECO:0000313" key="3">
    <source>
        <dbReference type="Proteomes" id="UP000198284"/>
    </source>
</evidence>
<dbReference type="EMBL" id="FZOT01000002">
    <property type="protein sequence ID" value="SNS41814.1"/>
    <property type="molecule type" value="Genomic_DNA"/>
</dbReference>